<keyword evidence="2" id="KW-0812">Transmembrane</keyword>
<keyword evidence="4" id="KW-1185">Reference proteome</keyword>
<dbReference type="Proteomes" id="UP000515158">
    <property type="component" value="Unplaced"/>
</dbReference>
<dbReference type="GeneID" id="117647065"/>
<gene>
    <name evidence="5" type="primary">LOC117647065</name>
</gene>
<reference evidence="5" key="1">
    <citation type="submission" date="2025-08" db="UniProtKB">
        <authorList>
            <consortium name="RefSeq"/>
        </authorList>
    </citation>
    <scope>IDENTIFICATION</scope>
    <source>
        <tissue evidence="5">Total insect</tissue>
    </source>
</reference>
<keyword evidence="2" id="KW-1133">Transmembrane helix</keyword>
<proteinExistence type="predicted"/>
<evidence type="ECO:0000256" key="3">
    <source>
        <dbReference type="SAM" id="SignalP"/>
    </source>
</evidence>
<evidence type="ECO:0000313" key="4">
    <source>
        <dbReference type="Proteomes" id="UP000515158"/>
    </source>
</evidence>
<feature type="region of interest" description="Disordered" evidence="1">
    <location>
        <begin position="39"/>
        <end position="84"/>
    </location>
</feature>
<sequence length="139" mass="14406">MTARGEAAVQLSRLLLLHLLVLALLHVLQPAAARHGSAASAVASEKRAAPAAMDVPRGHSVHARDLSDPKDTSVSQDDGPRRRQQWDFVGPSLLLGGTLAALMLAAIGHLASKALLASMLSAALSAVQLARPPPPNRPG</sequence>
<dbReference type="InParanoid" id="A0A6P8Z3Y2"/>
<keyword evidence="2" id="KW-0472">Membrane</keyword>
<protein>
    <submittedName>
        <fullName evidence="5">Uncharacterized protein LOC117647065</fullName>
    </submittedName>
</protein>
<feature type="compositionally biased region" description="Basic and acidic residues" evidence="1">
    <location>
        <begin position="62"/>
        <end position="71"/>
    </location>
</feature>
<feature type="transmembrane region" description="Helical" evidence="2">
    <location>
        <begin position="88"/>
        <end position="107"/>
    </location>
</feature>
<keyword evidence="3" id="KW-0732">Signal</keyword>
<organism evidence="5">
    <name type="scientific">Thrips palmi</name>
    <name type="common">Melon thrips</name>
    <dbReference type="NCBI Taxonomy" id="161013"/>
    <lineage>
        <taxon>Eukaryota</taxon>
        <taxon>Metazoa</taxon>
        <taxon>Ecdysozoa</taxon>
        <taxon>Arthropoda</taxon>
        <taxon>Hexapoda</taxon>
        <taxon>Insecta</taxon>
        <taxon>Pterygota</taxon>
        <taxon>Neoptera</taxon>
        <taxon>Paraneoptera</taxon>
        <taxon>Thysanoptera</taxon>
        <taxon>Terebrantia</taxon>
        <taxon>Thripoidea</taxon>
        <taxon>Thripidae</taxon>
        <taxon>Thrips</taxon>
    </lineage>
</organism>
<evidence type="ECO:0000313" key="5">
    <source>
        <dbReference type="RefSeq" id="XP_034244446.1"/>
    </source>
</evidence>
<name>A0A6P8Z3Y2_THRPL</name>
<feature type="signal peptide" evidence="3">
    <location>
        <begin position="1"/>
        <end position="33"/>
    </location>
</feature>
<evidence type="ECO:0000256" key="2">
    <source>
        <dbReference type="SAM" id="Phobius"/>
    </source>
</evidence>
<accession>A0A6P8Z3Y2</accession>
<dbReference type="RefSeq" id="XP_034244446.1">
    <property type="nucleotide sequence ID" value="XM_034388555.1"/>
</dbReference>
<dbReference type="AlphaFoldDB" id="A0A6P8Z3Y2"/>
<dbReference type="KEGG" id="tpal:117647065"/>
<feature type="chain" id="PRO_5028145234" evidence="3">
    <location>
        <begin position="34"/>
        <end position="139"/>
    </location>
</feature>
<evidence type="ECO:0000256" key="1">
    <source>
        <dbReference type="SAM" id="MobiDB-lite"/>
    </source>
</evidence>